<accession>A0A5A7NMI2</accession>
<dbReference type="AlphaFoldDB" id="A0A5A7NMI2"/>
<dbReference type="Proteomes" id="UP000325307">
    <property type="component" value="Unassembled WGS sequence"/>
</dbReference>
<evidence type="ECO:0000259" key="2">
    <source>
        <dbReference type="Pfam" id="PF01610"/>
    </source>
</evidence>
<feature type="region of interest" description="Disordered" evidence="1">
    <location>
        <begin position="86"/>
        <end position="131"/>
    </location>
</feature>
<dbReference type="Pfam" id="PF01610">
    <property type="entry name" value="DDE_Tnp_ISL3"/>
    <property type="match status" value="1"/>
</dbReference>
<organism evidence="3 4">
    <name type="scientific">Zafaria cholistanensis</name>
    <dbReference type="NCBI Taxonomy" id="1682741"/>
    <lineage>
        <taxon>Bacteria</taxon>
        <taxon>Bacillati</taxon>
        <taxon>Actinomycetota</taxon>
        <taxon>Actinomycetes</taxon>
        <taxon>Micrococcales</taxon>
        <taxon>Micrococcaceae</taxon>
        <taxon>Zafaria</taxon>
    </lineage>
</organism>
<evidence type="ECO:0000256" key="1">
    <source>
        <dbReference type="SAM" id="MobiDB-lite"/>
    </source>
</evidence>
<dbReference type="InterPro" id="IPR002560">
    <property type="entry name" value="Transposase_DDE"/>
</dbReference>
<evidence type="ECO:0000313" key="4">
    <source>
        <dbReference type="Proteomes" id="UP000325307"/>
    </source>
</evidence>
<dbReference type="EMBL" id="BKDJ01000001">
    <property type="protein sequence ID" value="GER21706.1"/>
    <property type="molecule type" value="Genomic_DNA"/>
</dbReference>
<feature type="region of interest" description="Disordered" evidence="1">
    <location>
        <begin position="16"/>
        <end position="36"/>
    </location>
</feature>
<protein>
    <recommendedName>
        <fullName evidence="2">Transposase IS204/IS1001/IS1096/IS1165 DDE domain-containing protein</fullName>
    </recommendedName>
</protein>
<sequence>MLDAFHVVKLGTQAVNEVRRRGQQPSTGHRGSTGDPLQVILRAGAENLADKQLDRLATAIEANPAHEEVCVAWRCARDLCTTDKAKDTAEGRRRENPRGFTRLPDPKKPRSSAGPSDAGARRSAACFTTGRSSNGGTEAVNGIIELHRRLARGYRNYENCPLRMLLAAGGLTHRP</sequence>
<evidence type="ECO:0000313" key="3">
    <source>
        <dbReference type="EMBL" id="GER21706.1"/>
    </source>
</evidence>
<proteinExistence type="predicted"/>
<feature type="domain" description="Transposase IS204/IS1001/IS1096/IS1165 DDE" evidence="2">
    <location>
        <begin position="2"/>
        <end position="163"/>
    </location>
</feature>
<name>A0A5A7NMI2_9MICC</name>
<reference evidence="3 4" key="1">
    <citation type="submission" date="2019-09" db="EMBL/GenBank/DDBJ databases">
        <title>Arthrobacter zafarii sp. nov., a moderately thermotolerant and halotolerant actinobacterium isolated from Cholistan desert soil of Pakistan.</title>
        <authorList>
            <person name="Amin A."/>
            <person name="Ahmed I."/>
            <person name="Khalid N."/>
            <person name="Schumann P."/>
            <person name="Busse H.J."/>
            <person name="Khan I.U."/>
            <person name="Li S."/>
            <person name="Li W.J."/>
        </authorList>
    </citation>
    <scope>NUCLEOTIDE SEQUENCE [LARGE SCALE GENOMIC DNA]</scope>
    <source>
        <strain evidence="3 4">NCCP-1664</strain>
    </source>
</reference>
<comment type="caution">
    <text evidence="3">The sequence shown here is derived from an EMBL/GenBank/DDBJ whole genome shotgun (WGS) entry which is preliminary data.</text>
</comment>
<feature type="compositionally biased region" description="Basic and acidic residues" evidence="1">
    <location>
        <begin position="86"/>
        <end position="97"/>
    </location>
</feature>
<gene>
    <name evidence="3" type="ORF">NCCP1664_02030</name>
</gene>
<keyword evidence="4" id="KW-1185">Reference proteome</keyword>